<comment type="similarity">
    <text evidence="3">Belongs to the flavodoxin family.</text>
</comment>
<dbReference type="SUPFAM" id="SSF52218">
    <property type="entry name" value="Flavoproteins"/>
    <property type="match status" value="1"/>
</dbReference>
<evidence type="ECO:0000256" key="1">
    <source>
        <dbReference type="ARBA" id="ARBA00001917"/>
    </source>
</evidence>
<reference evidence="9 10" key="1">
    <citation type="submission" date="2017-08" db="EMBL/GenBank/DDBJ databases">
        <title>Burning lignite coal seam in the remote Altai Mountains harbors a hydrogen-driven thermophilic microbial community.</title>
        <authorList>
            <person name="Kadnikov V.V."/>
            <person name="Mardanov A.V."/>
            <person name="Ivasenko D."/>
            <person name="Beletsky A.V."/>
            <person name="Karnachuk O.V."/>
            <person name="Ravin N.V."/>
        </authorList>
    </citation>
    <scope>NUCLEOTIDE SEQUENCE [LARGE SCALE GENOMIC DNA]</scope>
    <source>
        <strain evidence="9">AL33</strain>
    </source>
</reference>
<evidence type="ECO:0000259" key="8">
    <source>
        <dbReference type="PROSITE" id="PS50902"/>
    </source>
</evidence>
<protein>
    <submittedName>
        <fullName evidence="9">Flavodoxin</fullName>
    </submittedName>
</protein>
<dbReference type="PANTHER" id="PTHR42809:SF1">
    <property type="entry name" value="FLAVODOXIN 1"/>
    <property type="match status" value="1"/>
</dbReference>
<gene>
    <name evidence="9" type="ORF">HSCHL_2021</name>
</gene>
<proteinExistence type="inferred from homology"/>
<evidence type="ECO:0000313" key="9">
    <source>
        <dbReference type="EMBL" id="PTQ53526.1"/>
    </source>
</evidence>
<keyword evidence="7" id="KW-0249">Electron transport</keyword>
<dbReference type="Pfam" id="PF00258">
    <property type="entry name" value="Flavodoxin_1"/>
    <property type="match status" value="1"/>
</dbReference>
<dbReference type="Proteomes" id="UP000244180">
    <property type="component" value="Unassembled WGS sequence"/>
</dbReference>
<evidence type="ECO:0000256" key="7">
    <source>
        <dbReference type="ARBA" id="ARBA00022982"/>
    </source>
</evidence>
<dbReference type="InterPro" id="IPR001226">
    <property type="entry name" value="Flavodoxin_CS"/>
</dbReference>
<comment type="cofactor">
    <cofactor evidence="1">
        <name>FMN</name>
        <dbReference type="ChEBI" id="CHEBI:58210"/>
    </cofactor>
</comment>
<comment type="caution">
    <text evidence="9">The sequence shown here is derived from an EMBL/GenBank/DDBJ whole genome shotgun (WGS) entry which is preliminary data.</text>
</comment>
<feature type="domain" description="Flavodoxin-like" evidence="8">
    <location>
        <begin position="6"/>
        <end position="153"/>
    </location>
</feature>
<sequence length="169" mass="18164">MPVVIVPVFYTSLSGNTEEAAHLVAEAVGGTPVDVAGDPAALEAVLSTLAAGEAPVAFFGTYTWGDGELPEAMRRFLRRLLIDEADRYRPLPPAAVFGTGDSIFPRFCRAVDAVRYHLERRGVRVVAEGMKLEQSPHGLGQAPKLVAWARDAYRAATGRLPAPVRPVRA</sequence>
<dbReference type="GO" id="GO:0009055">
    <property type="term" value="F:electron transfer activity"/>
    <property type="evidence" value="ECO:0007669"/>
    <property type="project" value="InterPro"/>
</dbReference>
<keyword evidence="4" id="KW-0813">Transport</keyword>
<comment type="function">
    <text evidence="2">Low-potential electron donor to a number of redox enzymes.</text>
</comment>
<organism evidence="9 10">
    <name type="scientific">Hydrogenibacillus schlegelii</name>
    <name type="common">Bacillus schlegelii</name>
    <dbReference type="NCBI Taxonomy" id="1484"/>
    <lineage>
        <taxon>Bacteria</taxon>
        <taxon>Bacillati</taxon>
        <taxon>Bacillota</taxon>
        <taxon>Bacilli</taxon>
        <taxon>Bacillales</taxon>
        <taxon>Bacillales Family X. Incertae Sedis</taxon>
        <taxon>Hydrogenibacillus</taxon>
    </lineage>
</organism>
<dbReference type="Gene3D" id="3.40.50.360">
    <property type="match status" value="1"/>
</dbReference>
<evidence type="ECO:0000256" key="6">
    <source>
        <dbReference type="ARBA" id="ARBA00022643"/>
    </source>
</evidence>
<dbReference type="InterPro" id="IPR029039">
    <property type="entry name" value="Flavoprotein-like_sf"/>
</dbReference>
<dbReference type="GO" id="GO:0016651">
    <property type="term" value="F:oxidoreductase activity, acting on NAD(P)H"/>
    <property type="evidence" value="ECO:0007669"/>
    <property type="project" value="UniProtKB-ARBA"/>
</dbReference>
<dbReference type="PROSITE" id="PS50902">
    <property type="entry name" value="FLAVODOXIN_LIKE"/>
    <property type="match status" value="1"/>
</dbReference>
<evidence type="ECO:0000256" key="4">
    <source>
        <dbReference type="ARBA" id="ARBA00022448"/>
    </source>
</evidence>
<dbReference type="EMBL" id="PEBV01000015">
    <property type="protein sequence ID" value="PTQ53526.1"/>
    <property type="molecule type" value="Genomic_DNA"/>
</dbReference>
<accession>A0A2T5GBI8</accession>
<evidence type="ECO:0000256" key="5">
    <source>
        <dbReference type="ARBA" id="ARBA00022630"/>
    </source>
</evidence>
<keyword evidence="5" id="KW-0285">Flavoprotein</keyword>
<dbReference type="InterPro" id="IPR050619">
    <property type="entry name" value="Flavodoxin"/>
</dbReference>
<dbReference type="InterPro" id="IPR008254">
    <property type="entry name" value="Flavodoxin/NO_synth"/>
</dbReference>
<dbReference type="GO" id="GO:0010181">
    <property type="term" value="F:FMN binding"/>
    <property type="evidence" value="ECO:0007669"/>
    <property type="project" value="InterPro"/>
</dbReference>
<evidence type="ECO:0000313" key="10">
    <source>
        <dbReference type="Proteomes" id="UP000244180"/>
    </source>
</evidence>
<name>A0A2T5GBI8_HYDSH</name>
<dbReference type="AlphaFoldDB" id="A0A2T5GBI8"/>
<keyword evidence="6" id="KW-0288">FMN</keyword>
<evidence type="ECO:0000256" key="3">
    <source>
        <dbReference type="ARBA" id="ARBA00005267"/>
    </source>
</evidence>
<dbReference type="PROSITE" id="PS00201">
    <property type="entry name" value="FLAVODOXIN"/>
    <property type="match status" value="1"/>
</dbReference>
<evidence type="ECO:0000256" key="2">
    <source>
        <dbReference type="ARBA" id="ARBA00003297"/>
    </source>
</evidence>
<dbReference type="PANTHER" id="PTHR42809">
    <property type="entry name" value="FLAVODOXIN 2"/>
    <property type="match status" value="1"/>
</dbReference>